<dbReference type="PANTHER" id="PTHR43547:SF2">
    <property type="entry name" value="HYBRID SIGNAL TRANSDUCTION HISTIDINE KINASE C"/>
    <property type="match status" value="1"/>
</dbReference>
<dbReference type="InterPro" id="IPR036890">
    <property type="entry name" value="HATPase_C_sf"/>
</dbReference>
<dbReference type="Proteomes" id="UP000441754">
    <property type="component" value="Unassembled WGS sequence"/>
</dbReference>
<dbReference type="CDD" id="cd16922">
    <property type="entry name" value="HATPase_EvgS-ArcB-TorS-like"/>
    <property type="match status" value="1"/>
</dbReference>
<dbReference type="PANTHER" id="PTHR43547">
    <property type="entry name" value="TWO-COMPONENT HISTIDINE KINASE"/>
    <property type="match status" value="1"/>
</dbReference>
<dbReference type="CDD" id="cd17574">
    <property type="entry name" value="REC_OmpR"/>
    <property type="match status" value="1"/>
</dbReference>
<dbReference type="Gene3D" id="3.40.50.2300">
    <property type="match status" value="1"/>
</dbReference>
<dbReference type="InterPro" id="IPR004358">
    <property type="entry name" value="Sig_transdc_His_kin-like_C"/>
</dbReference>
<evidence type="ECO:0000256" key="8">
    <source>
        <dbReference type="SAM" id="Phobius"/>
    </source>
</evidence>
<dbReference type="InterPro" id="IPR005467">
    <property type="entry name" value="His_kinase_dom"/>
</dbReference>
<dbReference type="GO" id="GO:0000155">
    <property type="term" value="F:phosphorelay sensor kinase activity"/>
    <property type="evidence" value="ECO:0007669"/>
    <property type="project" value="InterPro"/>
</dbReference>
<feature type="domain" description="Response regulatory" evidence="11">
    <location>
        <begin position="1069"/>
        <end position="1184"/>
    </location>
</feature>
<dbReference type="PROSITE" id="PS01124">
    <property type="entry name" value="HTH_ARAC_FAMILY_2"/>
    <property type="match status" value="1"/>
</dbReference>
<keyword evidence="8" id="KW-1133">Transmembrane helix</keyword>
<dbReference type="InterPro" id="IPR009057">
    <property type="entry name" value="Homeodomain-like_sf"/>
</dbReference>
<dbReference type="EMBL" id="WJXZ01000001">
    <property type="protein sequence ID" value="MRS60030.1"/>
    <property type="molecule type" value="Genomic_DNA"/>
</dbReference>
<dbReference type="PROSITE" id="PS00041">
    <property type="entry name" value="HTH_ARAC_FAMILY_1"/>
    <property type="match status" value="1"/>
</dbReference>
<evidence type="ECO:0000259" key="11">
    <source>
        <dbReference type="PROSITE" id="PS50110"/>
    </source>
</evidence>
<dbReference type="InterPro" id="IPR013783">
    <property type="entry name" value="Ig-like_fold"/>
</dbReference>
<evidence type="ECO:0000313" key="13">
    <source>
        <dbReference type="Proteomes" id="UP000441754"/>
    </source>
</evidence>
<dbReference type="PROSITE" id="PS50110">
    <property type="entry name" value="RESPONSE_REGULATORY"/>
    <property type="match status" value="1"/>
</dbReference>
<dbReference type="GO" id="GO:0003700">
    <property type="term" value="F:DNA-binding transcription factor activity"/>
    <property type="evidence" value="ECO:0007669"/>
    <property type="project" value="InterPro"/>
</dbReference>
<dbReference type="SMART" id="SM00448">
    <property type="entry name" value="REC"/>
    <property type="match status" value="1"/>
</dbReference>
<dbReference type="SMART" id="SM00387">
    <property type="entry name" value="HATPase_c"/>
    <property type="match status" value="1"/>
</dbReference>
<evidence type="ECO:0000259" key="10">
    <source>
        <dbReference type="PROSITE" id="PS50109"/>
    </source>
</evidence>
<dbReference type="Pfam" id="PF07494">
    <property type="entry name" value="Reg_prop"/>
    <property type="match status" value="1"/>
</dbReference>
<dbReference type="Gene3D" id="2.60.40.10">
    <property type="entry name" value="Immunoglobulins"/>
    <property type="match status" value="1"/>
</dbReference>
<proteinExistence type="predicted"/>
<dbReference type="EC" id="2.7.13.3" evidence="2"/>
<dbReference type="PROSITE" id="PS50109">
    <property type="entry name" value="HIS_KIN"/>
    <property type="match status" value="1"/>
</dbReference>
<evidence type="ECO:0000256" key="3">
    <source>
        <dbReference type="ARBA" id="ARBA00022553"/>
    </source>
</evidence>
<gene>
    <name evidence="12" type="ORF">GJJ30_01905</name>
</gene>
<name>A0A7K0EDV0_9BACT</name>
<keyword evidence="5" id="KW-0238">DNA-binding</keyword>
<dbReference type="PRINTS" id="PR00344">
    <property type="entry name" value="BCTRLSENSOR"/>
</dbReference>
<dbReference type="Pfam" id="PF07495">
    <property type="entry name" value="Y_Y_Y"/>
    <property type="match status" value="1"/>
</dbReference>
<dbReference type="SMART" id="SM00342">
    <property type="entry name" value="HTH_ARAC"/>
    <property type="match status" value="1"/>
</dbReference>
<dbReference type="SUPFAM" id="SSF46689">
    <property type="entry name" value="Homeodomain-like"/>
    <property type="match status" value="1"/>
</dbReference>
<keyword evidence="3 7" id="KW-0597">Phosphoprotein</keyword>
<keyword evidence="4" id="KW-0805">Transcription regulation</keyword>
<keyword evidence="13" id="KW-1185">Reference proteome</keyword>
<reference evidence="12 13" key="1">
    <citation type="journal article" date="2018" name="Antonie Van Leeuwenhoek">
        <title>Larkinella terrae sp. nov., isolated from soil on Jeju Island, South Korea.</title>
        <authorList>
            <person name="Ten L.N."/>
            <person name="Jeon J."/>
            <person name="Park S.J."/>
            <person name="Park S."/>
            <person name="Lee S.Y."/>
            <person name="Kim M.K."/>
            <person name="Jung H.Y."/>
        </authorList>
    </citation>
    <scope>NUCLEOTIDE SEQUENCE [LARGE SCALE GENOMIC DNA]</scope>
    <source>
        <strain evidence="12 13">KCTC 52001</strain>
    </source>
</reference>
<dbReference type="Pfam" id="PF02518">
    <property type="entry name" value="HATPase_c"/>
    <property type="match status" value="1"/>
</dbReference>
<feature type="domain" description="Histidine kinase" evidence="10">
    <location>
        <begin position="821"/>
        <end position="1042"/>
    </location>
</feature>
<evidence type="ECO:0000256" key="2">
    <source>
        <dbReference type="ARBA" id="ARBA00012438"/>
    </source>
</evidence>
<dbReference type="Gene3D" id="1.10.287.130">
    <property type="match status" value="1"/>
</dbReference>
<dbReference type="Pfam" id="PF00072">
    <property type="entry name" value="Response_reg"/>
    <property type="match status" value="1"/>
</dbReference>
<dbReference type="InterPro" id="IPR036097">
    <property type="entry name" value="HisK_dim/P_sf"/>
</dbReference>
<evidence type="ECO:0000256" key="5">
    <source>
        <dbReference type="ARBA" id="ARBA00023125"/>
    </source>
</evidence>
<dbReference type="FunFam" id="1.10.287.130:FF:000045">
    <property type="entry name" value="Two-component system sensor histidine kinase/response regulator"/>
    <property type="match status" value="1"/>
</dbReference>
<dbReference type="InterPro" id="IPR018060">
    <property type="entry name" value="HTH_AraC"/>
</dbReference>
<keyword evidence="8" id="KW-0472">Membrane</keyword>
<keyword evidence="8" id="KW-0812">Transmembrane</keyword>
<dbReference type="SUPFAM" id="SSF52172">
    <property type="entry name" value="CheY-like"/>
    <property type="match status" value="1"/>
</dbReference>
<dbReference type="SUPFAM" id="SSF55874">
    <property type="entry name" value="ATPase domain of HSP90 chaperone/DNA topoisomerase II/histidine kinase"/>
    <property type="match status" value="1"/>
</dbReference>
<feature type="domain" description="HTH araC/xylS-type" evidence="9">
    <location>
        <begin position="1217"/>
        <end position="1315"/>
    </location>
</feature>
<dbReference type="InterPro" id="IPR003661">
    <property type="entry name" value="HisK_dim/P_dom"/>
</dbReference>
<protein>
    <recommendedName>
        <fullName evidence="2">histidine kinase</fullName>
        <ecNumber evidence="2">2.7.13.3</ecNumber>
    </recommendedName>
</protein>
<dbReference type="Gene3D" id="3.30.565.10">
    <property type="entry name" value="Histidine kinase-like ATPase, C-terminal domain"/>
    <property type="match status" value="1"/>
</dbReference>
<dbReference type="Pfam" id="PF12833">
    <property type="entry name" value="HTH_18"/>
    <property type="match status" value="1"/>
</dbReference>
<dbReference type="OrthoDB" id="9797097at2"/>
<feature type="modified residue" description="4-aspartylphosphate" evidence="7">
    <location>
        <position position="1117"/>
    </location>
</feature>
<dbReference type="InterPro" id="IPR003594">
    <property type="entry name" value="HATPase_dom"/>
</dbReference>
<dbReference type="CDD" id="cd00082">
    <property type="entry name" value="HisKA"/>
    <property type="match status" value="1"/>
</dbReference>
<accession>A0A7K0EDV0</accession>
<dbReference type="InterPro" id="IPR018062">
    <property type="entry name" value="HTH_AraC-typ_CS"/>
</dbReference>
<dbReference type="GO" id="GO:0043565">
    <property type="term" value="F:sequence-specific DNA binding"/>
    <property type="evidence" value="ECO:0007669"/>
    <property type="project" value="InterPro"/>
</dbReference>
<organism evidence="12 13">
    <name type="scientific">Larkinella terrae</name>
    <dbReference type="NCBI Taxonomy" id="2025311"/>
    <lineage>
        <taxon>Bacteria</taxon>
        <taxon>Pseudomonadati</taxon>
        <taxon>Bacteroidota</taxon>
        <taxon>Cytophagia</taxon>
        <taxon>Cytophagales</taxon>
        <taxon>Spirosomataceae</taxon>
        <taxon>Larkinella</taxon>
    </lineage>
</organism>
<comment type="catalytic activity">
    <reaction evidence="1">
        <text>ATP + protein L-histidine = ADP + protein N-phospho-L-histidine.</text>
        <dbReference type="EC" id="2.7.13.3"/>
    </reaction>
</comment>
<sequence>MKQRYVPLCWFFLVVFWGFLWSPTILPAQTNRLPDPELLTDRQGLPQAFVPEIVQDRQGFIWMATRDGLARYDGNRFKVFQPDPDGRPSISFVDITRLIIDHHGKLWLISERGDIDQLDPVTEQFTPISKLPAFQKLAGDFWPISLHIDAKDRLWFMRKDGRMASFDLRSHRWTQSQSTVPYVRFRICSDRNGYYWVVTENGIAGFEERTGKFLRYEYQPGKPGSLPDRQVKGLFTRPNGDLILTYDRLLTVREASTGTFRTYPLPPTPHPNGHAHFTTDRQGAVYFSRHDQLFRFTDAEGPVMLKSGDPADPLSYLGVCIDQSDVLWVGTTGSGVRKYDLRIIPFQANRYQANFVPDLMSNGWLNGSPNNPIPFNPRLSSYNFRYTFDGQGRFWYNSGSSELYRVDLKAKKNEKIPFPVTFLSLDIGTMTCPLTTDPEGKVWAVFDSLAYRYSESQQRWETFPFQLPSAIRGEIRMLTVDEMALWLITSKQGLWRIDRKTGQSTVYKHMPQNPTSLTSNELLSIATDPDDPNLLWIGTYGSGICLFNKKTGACRRIRQTDGLPNNVIYSVIPDQHGDVWAGTNKGLTRINRRTLQIRNYTTEDGILADEFNRYHFVHLPDDQILMGGLEGITAFYPSQVQLDPFRPNVEITSLQINNTLVLPGPESPLRELPPQALERLELPYDQNFLTFEFSALQFNKHTKNRYRYQLTGLNTGWVENSRPIAVFTDLRPGSYTLRLNTTNTSGIWSPHIRTLHITIRPPWWASWWAYILYGLVIGGIAYALFQNYANRLRMEQRMLSNQREAEQLRALDAMKSRFFANVTHEFRTPLTLILSPMEQLLHEELEPRIQRRVSVAETQARQLLRLINQLMDFSKLEANMMTITESRGNPGQCVEQWLLPFRDQANSLEIDLNCDNQIRQDYWFDLDKLEQIVYNLVSNAIKFTPKMGEIRVSIRPQEPESCGFMLDVTDTGIGIPDASIPLIFNRYYQVDAGATAMPNRPAGTGIGLSLVKELVDCQQGQIEVESREGFGTTFLIRLPGRLAEPAEEAEKAELPSTDAVETATDETIQLLLVEDNAELTRFITESLPDSYQVRAVSNGLEGLNEALKWMPDLIISDVMMPVMDGYTLCQNLKTDLRTNHIPIILLTAKVSFSDRIEGLTQGADDYITKPFHVLELQLRVRNLLESKRRLRERIHAELTQTEGFPGSAPAESDPFLEQITALLEANLDKSGFRVEEVMRQTSMSRMSLHRKMKTLTGMSPGDFIRLYRLKRATQLLTKGHTIAETAYMVGFETPAHFSKMFRAQYQITPSQFMTQGKG</sequence>
<dbReference type="InterPro" id="IPR015943">
    <property type="entry name" value="WD40/YVTN_repeat-like_dom_sf"/>
</dbReference>
<comment type="caution">
    <text evidence="12">The sequence shown here is derived from an EMBL/GenBank/DDBJ whole genome shotgun (WGS) entry which is preliminary data.</text>
</comment>
<evidence type="ECO:0000256" key="1">
    <source>
        <dbReference type="ARBA" id="ARBA00000085"/>
    </source>
</evidence>
<dbReference type="InterPro" id="IPR011110">
    <property type="entry name" value="Reg_prop"/>
</dbReference>
<dbReference type="SUPFAM" id="SSF47384">
    <property type="entry name" value="Homodimeric domain of signal transducing histidine kinase"/>
    <property type="match status" value="1"/>
</dbReference>
<evidence type="ECO:0000256" key="6">
    <source>
        <dbReference type="ARBA" id="ARBA00023163"/>
    </source>
</evidence>
<dbReference type="InterPro" id="IPR001789">
    <property type="entry name" value="Sig_transdc_resp-reg_receiver"/>
</dbReference>
<keyword evidence="6" id="KW-0804">Transcription</keyword>
<feature type="transmembrane region" description="Helical" evidence="8">
    <location>
        <begin position="767"/>
        <end position="785"/>
    </location>
</feature>
<dbReference type="InterPro" id="IPR011123">
    <property type="entry name" value="Y_Y_Y"/>
</dbReference>
<evidence type="ECO:0000313" key="12">
    <source>
        <dbReference type="EMBL" id="MRS60030.1"/>
    </source>
</evidence>
<evidence type="ECO:0000256" key="4">
    <source>
        <dbReference type="ARBA" id="ARBA00023015"/>
    </source>
</evidence>
<dbReference type="SMART" id="SM00388">
    <property type="entry name" value="HisKA"/>
    <property type="match status" value="1"/>
</dbReference>
<dbReference type="SUPFAM" id="SSF63829">
    <property type="entry name" value="Calcium-dependent phosphotriesterase"/>
    <property type="match status" value="2"/>
</dbReference>
<evidence type="ECO:0000259" key="9">
    <source>
        <dbReference type="PROSITE" id="PS01124"/>
    </source>
</evidence>
<dbReference type="Gene3D" id="2.130.10.10">
    <property type="entry name" value="YVTN repeat-like/Quinoprotein amine dehydrogenase"/>
    <property type="match status" value="2"/>
</dbReference>
<evidence type="ECO:0000256" key="7">
    <source>
        <dbReference type="PROSITE-ProRule" id="PRU00169"/>
    </source>
</evidence>
<dbReference type="Pfam" id="PF00512">
    <property type="entry name" value="HisKA"/>
    <property type="match status" value="1"/>
</dbReference>
<dbReference type="InterPro" id="IPR011006">
    <property type="entry name" value="CheY-like_superfamily"/>
</dbReference>
<dbReference type="Gene3D" id="1.10.10.60">
    <property type="entry name" value="Homeodomain-like"/>
    <property type="match status" value="1"/>
</dbReference>